<reference evidence="2 3" key="1">
    <citation type="journal article" date="2019" name="Environ. Microbiol.">
        <title>At the nexus of three kingdoms: the genome of the mycorrhizal fungus Gigaspora margarita provides insights into plant, endobacterial and fungal interactions.</title>
        <authorList>
            <person name="Venice F."/>
            <person name="Ghignone S."/>
            <person name="Salvioli di Fossalunga A."/>
            <person name="Amselem J."/>
            <person name="Novero M."/>
            <person name="Xianan X."/>
            <person name="Sedzielewska Toro K."/>
            <person name="Morin E."/>
            <person name="Lipzen A."/>
            <person name="Grigoriev I.V."/>
            <person name="Henrissat B."/>
            <person name="Martin F.M."/>
            <person name="Bonfante P."/>
        </authorList>
    </citation>
    <scope>NUCLEOTIDE SEQUENCE [LARGE SCALE GENOMIC DNA]</scope>
    <source>
        <strain evidence="2 3">BEG34</strain>
    </source>
</reference>
<feature type="compositionally biased region" description="Acidic residues" evidence="1">
    <location>
        <begin position="24"/>
        <end position="38"/>
    </location>
</feature>
<gene>
    <name evidence="2" type="ORF">F8M41_015874</name>
</gene>
<dbReference type="Proteomes" id="UP000439903">
    <property type="component" value="Unassembled WGS sequence"/>
</dbReference>
<dbReference type="EMBL" id="WTPW01003368">
    <property type="protein sequence ID" value="KAF0345198.1"/>
    <property type="molecule type" value="Genomic_DNA"/>
</dbReference>
<comment type="caution">
    <text evidence="2">The sequence shown here is derived from an EMBL/GenBank/DDBJ whole genome shotgun (WGS) entry which is preliminary data.</text>
</comment>
<proteinExistence type="predicted"/>
<evidence type="ECO:0000313" key="2">
    <source>
        <dbReference type="EMBL" id="KAF0345198.1"/>
    </source>
</evidence>
<keyword evidence="3" id="KW-1185">Reference proteome</keyword>
<sequence>MSDTAIKYKIAKNLIYKRPRVETSEIEQQDQNELSEDSNEAKNEPENNDFRASSSSSSDDDNDSKKETDDDLKKETDESDE</sequence>
<dbReference type="AlphaFoldDB" id="A0A8H3WW57"/>
<accession>A0A8H3WW57</accession>
<feature type="region of interest" description="Disordered" evidence="1">
    <location>
        <begin position="16"/>
        <end position="81"/>
    </location>
</feature>
<name>A0A8H3WW57_GIGMA</name>
<protein>
    <submittedName>
        <fullName evidence="2">Uncharacterized protein</fullName>
    </submittedName>
</protein>
<evidence type="ECO:0000256" key="1">
    <source>
        <dbReference type="SAM" id="MobiDB-lite"/>
    </source>
</evidence>
<feature type="compositionally biased region" description="Basic and acidic residues" evidence="1">
    <location>
        <begin position="39"/>
        <end position="49"/>
    </location>
</feature>
<evidence type="ECO:0000313" key="3">
    <source>
        <dbReference type="Proteomes" id="UP000439903"/>
    </source>
</evidence>
<organism evidence="2 3">
    <name type="scientific">Gigaspora margarita</name>
    <dbReference type="NCBI Taxonomy" id="4874"/>
    <lineage>
        <taxon>Eukaryota</taxon>
        <taxon>Fungi</taxon>
        <taxon>Fungi incertae sedis</taxon>
        <taxon>Mucoromycota</taxon>
        <taxon>Glomeromycotina</taxon>
        <taxon>Glomeromycetes</taxon>
        <taxon>Diversisporales</taxon>
        <taxon>Gigasporaceae</taxon>
        <taxon>Gigaspora</taxon>
    </lineage>
</organism>
<feature type="compositionally biased region" description="Basic and acidic residues" evidence="1">
    <location>
        <begin position="63"/>
        <end position="81"/>
    </location>
</feature>